<dbReference type="PANTHER" id="PTHR24373">
    <property type="entry name" value="SLIT RELATED LEUCINE-RICH REPEAT NEURONAL PROTEIN"/>
    <property type="match status" value="1"/>
</dbReference>
<dbReference type="SMART" id="SM00365">
    <property type="entry name" value="LRR_SD22"/>
    <property type="match status" value="5"/>
</dbReference>
<proteinExistence type="predicted"/>
<dbReference type="SUPFAM" id="SSF52058">
    <property type="entry name" value="L domain-like"/>
    <property type="match status" value="2"/>
</dbReference>
<dbReference type="AlphaFoldDB" id="A0A3Q0J829"/>
<dbReference type="PaxDb" id="121845-A0A3Q0J829"/>
<keyword evidence="1" id="KW-0433">Leucine-rich repeat</keyword>
<dbReference type="Gene3D" id="3.80.10.10">
    <property type="entry name" value="Ribonuclease Inhibitor"/>
    <property type="match status" value="2"/>
</dbReference>
<dbReference type="InterPro" id="IPR003591">
    <property type="entry name" value="Leu-rich_rpt_typical-subtyp"/>
</dbReference>
<gene>
    <name evidence="5" type="primary">LOC108253308</name>
</gene>
<keyword evidence="4" id="KW-1185">Reference proteome</keyword>
<evidence type="ECO:0000313" key="5">
    <source>
        <dbReference type="RefSeq" id="XP_026684624.1"/>
    </source>
</evidence>
<dbReference type="Pfam" id="PF13855">
    <property type="entry name" value="LRR_8"/>
    <property type="match status" value="3"/>
</dbReference>
<organism evidence="4 5">
    <name type="scientific">Diaphorina citri</name>
    <name type="common">Asian citrus psyllid</name>
    <dbReference type="NCBI Taxonomy" id="121845"/>
    <lineage>
        <taxon>Eukaryota</taxon>
        <taxon>Metazoa</taxon>
        <taxon>Ecdysozoa</taxon>
        <taxon>Arthropoda</taxon>
        <taxon>Hexapoda</taxon>
        <taxon>Insecta</taxon>
        <taxon>Pterygota</taxon>
        <taxon>Neoptera</taxon>
        <taxon>Paraneoptera</taxon>
        <taxon>Hemiptera</taxon>
        <taxon>Sternorrhyncha</taxon>
        <taxon>Psylloidea</taxon>
        <taxon>Psyllidae</taxon>
        <taxon>Diaphorininae</taxon>
        <taxon>Diaphorina</taxon>
    </lineage>
</organism>
<dbReference type="SMART" id="SM00369">
    <property type="entry name" value="LRR_TYP"/>
    <property type="match status" value="7"/>
</dbReference>
<evidence type="ECO:0000313" key="4">
    <source>
        <dbReference type="Proteomes" id="UP000079169"/>
    </source>
</evidence>
<dbReference type="GeneID" id="108253308"/>
<dbReference type="PANTHER" id="PTHR24373:SF275">
    <property type="entry name" value="TIR DOMAIN-CONTAINING PROTEIN"/>
    <property type="match status" value="1"/>
</dbReference>
<dbReference type="STRING" id="121845.A0A3Q0J829"/>
<name>A0A3Q0J829_DIACI</name>
<protein>
    <submittedName>
        <fullName evidence="5">Leucine-rich repeat-containing G-protein coupled receptor 6-like</fullName>
    </submittedName>
</protein>
<dbReference type="InterPro" id="IPR050328">
    <property type="entry name" value="Dev_Immune_Receptor"/>
</dbReference>
<dbReference type="Proteomes" id="UP000079169">
    <property type="component" value="Unplaced"/>
</dbReference>
<evidence type="ECO:0000256" key="2">
    <source>
        <dbReference type="ARBA" id="ARBA00022729"/>
    </source>
</evidence>
<dbReference type="RefSeq" id="XP_026684624.1">
    <property type="nucleotide sequence ID" value="XM_026828823.1"/>
</dbReference>
<dbReference type="FunFam" id="3.80.10.10:FF:001164">
    <property type="entry name" value="GH01279p"/>
    <property type="match status" value="1"/>
</dbReference>
<dbReference type="KEGG" id="dci:108253308"/>
<evidence type="ECO:0000256" key="3">
    <source>
        <dbReference type="ARBA" id="ARBA00022737"/>
    </source>
</evidence>
<dbReference type="InterPro" id="IPR001611">
    <property type="entry name" value="Leu-rich_rpt"/>
</dbReference>
<sequence>MDSDFLLNIGGNSIASIPVDAFPKLHNLVILNIGGNSIASIPVDAFPKLHNLVILLMKRNSISDIDEDAFTNLTALRVLELDDNHLDEIPKALTKLTNLQELSVSGNRIKYIPDGILQHCKGLGLLELKGNPLVAVHPNAFAFLPKLRKLILSEARDLRETESNTSRMVFFSIAKVWACWNSKAIHWLLSIQIIKYIQDGILQHCKGLGLLELKGNPLVAVHPNAFAFLPKLRKLILSEARDLREFPSLNGTTALEVLRLDRASIYSVPSSLCSTCPHLKSLDLKSNKLTTVPDVNNCSDLRVLDLKSNKLTTVPDVNNCSDLRVLNLGNNLFPTLPTRGLERLLHLKTFNNPNLREFPEPENFPRIQTLALSYAYHCCSYLPLIPAEPPPKPSLHDSIIFPTENEFDMSLWNSSLTDIWPQLQNFSKKFGTQINTLWDTFGSDFTYPGNLPAYVEEYFEEQEKSAISENMAPKTVQCVPLPGEISKIGNTGK</sequence>
<keyword evidence="2" id="KW-0732">Signal</keyword>
<dbReference type="InterPro" id="IPR032675">
    <property type="entry name" value="LRR_dom_sf"/>
</dbReference>
<keyword evidence="3" id="KW-0677">Repeat</keyword>
<dbReference type="PROSITE" id="PS51450">
    <property type="entry name" value="LRR"/>
    <property type="match status" value="4"/>
</dbReference>
<evidence type="ECO:0000256" key="1">
    <source>
        <dbReference type="ARBA" id="ARBA00022614"/>
    </source>
</evidence>
<reference evidence="5" key="1">
    <citation type="submission" date="2025-08" db="UniProtKB">
        <authorList>
            <consortium name="RefSeq"/>
        </authorList>
    </citation>
    <scope>IDENTIFICATION</scope>
</reference>
<accession>A0A3Q0J829</accession>